<feature type="domain" description="Peptidase S9 prolyl oligopeptidase catalytic" evidence="2">
    <location>
        <begin position="540"/>
        <end position="731"/>
    </location>
</feature>
<dbReference type="GO" id="GO:0006508">
    <property type="term" value="P:proteolysis"/>
    <property type="evidence" value="ECO:0007669"/>
    <property type="project" value="InterPro"/>
</dbReference>
<keyword evidence="5" id="KW-1185">Reference proteome</keyword>
<name>A0A1R3SWX0_9BACT</name>
<evidence type="ECO:0000259" key="2">
    <source>
        <dbReference type="Pfam" id="PF00326"/>
    </source>
</evidence>
<keyword evidence="1" id="KW-0732">Signal</keyword>
<reference evidence="4 5" key="1">
    <citation type="submission" date="2016-08" db="EMBL/GenBank/DDBJ databases">
        <authorList>
            <person name="Seilhamer J.J."/>
        </authorList>
    </citation>
    <scope>NUCLEOTIDE SEQUENCE [LARGE SCALE GENOMIC DNA]</scope>
    <source>
        <strain evidence="4">M3/6</strain>
    </source>
</reference>
<dbReference type="Gene3D" id="3.40.50.1820">
    <property type="entry name" value="alpha/beta hydrolase"/>
    <property type="match status" value="1"/>
</dbReference>
<dbReference type="SUPFAM" id="SSF82171">
    <property type="entry name" value="DPP6 N-terminal domain-like"/>
    <property type="match status" value="1"/>
</dbReference>
<protein>
    <submittedName>
        <fullName evidence="4">Dipeptidyl peptidase IV</fullName>
    </submittedName>
</protein>
<gene>
    <name evidence="4" type="ORF">PSM36_1187</name>
</gene>
<dbReference type="AlphaFoldDB" id="A0A1R3SWX0"/>
<feature type="signal peptide" evidence="1">
    <location>
        <begin position="1"/>
        <end position="20"/>
    </location>
</feature>
<dbReference type="PANTHER" id="PTHR11731:SF118">
    <property type="entry name" value="BLR1971 PROTEIN"/>
    <property type="match status" value="1"/>
</dbReference>
<dbReference type="InterPro" id="IPR001375">
    <property type="entry name" value="Peptidase_S9_cat"/>
</dbReference>
<proteinExistence type="predicted"/>
<dbReference type="Pfam" id="PF00326">
    <property type="entry name" value="Peptidase_S9"/>
    <property type="match status" value="1"/>
</dbReference>
<dbReference type="Proteomes" id="UP000187464">
    <property type="component" value="Chromosome I"/>
</dbReference>
<dbReference type="SUPFAM" id="SSF53474">
    <property type="entry name" value="alpha/beta-Hydrolases"/>
    <property type="match status" value="1"/>
</dbReference>
<dbReference type="KEGG" id="psac:PSM36_1187"/>
<feature type="chain" id="PRO_5013226796" evidence="1">
    <location>
        <begin position="21"/>
        <end position="747"/>
    </location>
</feature>
<feature type="domain" description="Dipeptidylpeptidase IV N-terminal" evidence="3">
    <location>
        <begin position="130"/>
        <end position="454"/>
    </location>
</feature>
<evidence type="ECO:0000313" key="5">
    <source>
        <dbReference type="Proteomes" id="UP000187464"/>
    </source>
</evidence>
<dbReference type="GO" id="GO:0008236">
    <property type="term" value="F:serine-type peptidase activity"/>
    <property type="evidence" value="ECO:0007669"/>
    <property type="project" value="InterPro"/>
</dbReference>
<dbReference type="EMBL" id="LT605205">
    <property type="protein sequence ID" value="SCD20011.1"/>
    <property type="molecule type" value="Genomic_DNA"/>
</dbReference>
<evidence type="ECO:0000259" key="3">
    <source>
        <dbReference type="Pfam" id="PF00930"/>
    </source>
</evidence>
<organism evidence="4 5">
    <name type="scientific">Proteiniphilum saccharofermentans</name>
    <dbReference type="NCBI Taxonomy" id="1642647"/>
    <lineage>
        <taxon>Bacteria</taxon>
        <taxon>Pseudomonadati</taxon>
        <taxon>Bacteroidota</taxon>
        <taxon>Bacteroidia</taxon>
        <taxon>Bacteroidales</taxon>
        <taxon>Dysgonomonadaceae</taxon>
        <taxon>Proteiniphilum</taxon>
    </lineage>
</organism>
<accession>A0A1R3SWX0</accession>
<dbReference type="InterPro" id="IPR029058">
    <property type="entry name" value="AB_hydrolase_fold"/>
</dbReference>
<evidence type="ECO:0000256" key="1">
    <source>
        <dbReference type="SAM" id="SignalP"/>
    </source>
</evidence>
<dbReference type="Pfam" id="PF00930">
    <property type="entry name" value="DPPIV_N"/>
    <property type="match status" value="1"/>
</dbReference>
<dbReference type="InterPro" id="IPR002469">
    <property type="entry name" value="Peptidase_S9B_N"/>
</dbReference>
<dbReference type="STRING" id="1642647.PSM36_1187"/>
<evidence type="ECO:0000313" key="4">
    <source>
        <dbReference type="EMBL" id="SCD20011.1"/>
    </source>
</evidence>
<dbReference type="Gene3D" id="2.140.10.30">
    <property type="entry name" value="Dipeptidylpeptidase IV, N-terminal domain"/>
    <property type="match status" value="1"/>
</dbReference>
<sequence>MKTLLAYFFLFQIFVSSVGAQNADSLYQLADRYNERFTSKFYYNATNVQAVNDSHCFVYMTQTPKGREFYLIDPEQKTQKNAFDQERLAASLSKVLDKKTDAYNLPFRQIRLSDRRDSIFFRVETTDYYALLTDYEVSKNPVQSFREEPYWGNVFKEDSRERVPSPDGKKEAYISEGNLWVEDKETGNIRKLSNDGSPYEYYSSNIYWSPDSRKIVCCKYRPGGDRKLLLISSSPKDQLQPKTETYDYLKPGDALPVRRPVAFLIDEEKVIHFDVPDVDSQYDLTNIKWNKKSDFFTFDFNKRGHQQFIVYAGDILSGTLHPVVKEESPTFIHYYNLYQYWFKESDELLWISERDGWRHIYLYDVPSGKVKEQLTKGDWVVKTIVNVDEKKRRILFKACGMDKNEDPYLEKYYTLDIRSGKITPLTPENAHHNVTFSQDHRYMFDVYSRVDLPPALVIRSVEDGGKIVYKPAMQPDISGVTASGWRMPEVFSAKGRDGETDIWGMIIRPSNFDPAKKYPVIEYIYAGPHDSHVPKSFAVEYRPSALAELGFITVMIDGMGTANRSKAFHDVCWKNLKDAGFPDRIAWIKAAAEKYPEMDIERMGIYGVSAGGQNTMWGLLSYPDFYKVGVASCGCYDNRMDKIWWNEQWLGYPIGKEYEENSNVENAHLLKGKLMLILGEMDNNVDPSSTLQLVDKLIKHDKEFEFVMLPGARHTLGEKYGERKRRDFFMKHLLNVKATEWNSKNSK</sequence>
<dbReference type="PANTHER" id="PTHR11731">
    <property type="entry name" value="PROTEASE FAMILY S9B,C DIPEPTIDYL-PEPTIDASE IV-RELATED"/>
    <property type="match status" value="1"/>
</dbReference>
<dbReference type="InterPro" id="IPR050278">
    <property type="entry name" value="Serine_Prot_S9B/DPPIV"/>
</dbReference>